<dbReference type="RefSeq" id="WP_141162119.1">
    <property type="nucleotide sequence ID" value="NZ_VHQG01000001.1"/>
</dbReference>
<keyword evidence="1" id="KW-1133">Transmembrane helix</keyword>
<reference evidence="2 3" key="1">
    <citation type="submission" date="2019-06" db="EMBL/GenBank/DDBJ databases">
        <authorList>
            <person name="Li F."/>
        </authorList>
    </citation>
    <scope>NUCLEOTIDE SEQUENCE [LARGE SCALE GENOMIC DNA]</scope>
    <source>
        <strain evidence="2 3">10F1D-1</strain>
    </source>
</reference>
<feature type="transmembrane region" description="Helical" evidence="1">
    <location>
        <begin position="40"/>
        <end position="59"/>
    </location>
</feature>
<organism evidence="2 3">
    <name type="scientific">Schumannella soli</name>
    <dbReference type="NCBI Taxonomy" id="2590779"/>
    <lineage>
        <taxon>Bacteria</taxon>
        <taxon>Bacillati</taxon>
        <taxon>Actinomycetota</taxon>
        <taxon>Actinomycetes</taxon>
        <taxon>Micrococcales</taxon>
        <taxon>Microbacteriaceae</taxon>
        <taxon>Schumannella</taxon>
    </lineage>
</organism>
<feature type="transmembrane region" description="Helical" evidence="1">
    <location>
        <begin position="14"/>
        <end position="34"/>
    </location>
</feature>
<evidence type="ECO:0000256" key="1">
    <source>
        <dbReference type="SAM" id="Phobius"/>
    </source>
</evidence>
<protein>
    <submittedName>
        <fullName evidence="2">Uncharacterized protein</fullName>
    </submittedName>
</protein>
<name>A0A506XXU6_9MICO</name>
<dbReference type="AlphaFoldDB" id="A0A506XXU6"/>
<keyword evidence="3" id="KW-1185">Reference proteome</keyword>
<sequence length="63" mass="6955">MSGPQQRLSRRERWIVAASVAVFVVIALAISTLPRSTPPWLYMALIGAALLLIVLGVLISRRR</sequence>
<dbReference type="EMBL" id="VHQG01000001">
    <property type="protein sequence ID" value="TPW77591.1"/>
    <property type="molecule type" value="Genomic_DNA"/>
</dbReference>
<keyword evidence="1" id="KW-0472">Membrane</keyword>
<evidence type="ECO:0000313" key="3">
    <source>
        <dbReference type="Proteomes" id="UP000316252"/>
    </source>
</evidence>
<keyword evidence="1" id="KW-0812">Transmembrane</keyword>
<comment type="caution">
    <text evidence="2">The sequence shown here is derived from an EMBL/GenBank/DDBJ whole genome shotgun (WGS) entry which is preliminary data.</text>
</comment>
<proteinExistence type="predicted"/>
<dbReference type="Proteomes" id="UP000316252">
    <property type="component" value="Unassembled WGS sequence"/>
</dbReference>
<accession>A0A506XXU6</accession>
<gene>
    <name evidence="2" type="ORF">FJ657_02660</name>
</gene>
<evidence type="ECO:0000313" key="2">
    <source>
        <dbReference type="EMBL" id="TPW77591.1"/>
    </source>
</evidence>